<sequence length="377" mass="42309">MDWYSWLSKTNLELALVHEYALAFVRNELQREDLAYFNHEFLQSIGISVAKHRLEILKLARKEERGRMTNGLSRLVMAMYKTKRVIAKNVMAKWGFSKNSELSPYRNQWNGALKRLNGVKQVHQNIEKDCSPCRNIMWSGPLDKRVQDKFMVANRSVSVSGPLDGKMSERVVYPNRSPLVTRPVIDGRAKERLGYICRSPTVSWPIDRWGLSPKTSYYSTEKLGEYEGVQSLCPNNGSLAQNPTSHISHFLSLQAGFAARDQRRPPHQSSAFRPHGASATSAFRQHEAVPSSAARRTTPAPEGRTTPAPSRTVPPPPTPSARSLSAVRPRAWRRPPFVRRPPSAVRPSTSVRRSSSTARAAGRSFAGIPSTTNQIRV</sequence>
<gene>
    <name evidence="3" type="ORF">Sango_2969600</name>
</gene>
<dbReference type="AlphaFoldDB" id="A0AAE1T4L6"/>
<dbReference type="InterPro" id="IPR013761">
    <property type="entry name" value="SAM/pointed_sf"/>
</dbReference>
<dbReference type="SUPFAM" id="SSF47769">
    <property type="entry name" value="SAM/Pointed domain"/>
    <property type="match status" value="1"/>
</dbReference>
<comment type="caution">
    <text evidence="3">The sequence shown here is derived from an EMBL/GenBank/DDBJ whole genome shotgun (WGS) entry which is preliminary data.</text>
</comment>
<dbReference type="Proteomes" id="UP001289374">
    <property type="component" value="Unassembled WGS sequence"/>
</dbReference>
<proteinExistence type="predicted"/>
<keyword evidence="4" id="KW-1185">Reference proteome</keyword>
<dbReference type="EMBL" id="JACGWL010000885">
    <property type="protein sequence ID" value="KAK4381421.1"/>
    <property type="molecule type" value="Genomic_DNA"/>
</dbReference>
<accession>A0AAE1T4L6</accession>
<evidence type="ECO:0000313" key="3">
    <source>
        <dbReference type="EMBL" id="KAK4381421.1"/>
    </source>
</evidence>
<reference evidence="3" key="2">
    <citation type="journal article" date="2024" name="Plant">
        <title>Genomic evolution and insights into agronomic trait innovations of Sesamum species.</title>
        <authorList>
            <person name="Miao H."/>
            <person name="Wang L."/>
            <person name="Qu L."/>
            <person name="Liu H."/>
            <person name="Sun Y."/>
            <person name="Le M."/>
            <person name="Wang Q."/>
            <person name="Wei S."/>
            <person name="Zheng Y."/>
            <person name="Lin W."/>
            <person name="Duan Y."/>
            <person name="Cao H."/>
            <person name="Xiong S."/>
            <person name="Wang X."/>
            <person name="Wei L."/>
            <person name="Li C."/>
            <person name="Ma Q."/>
            <person name="Ju M."/>
            <person name="Zhao R."/>
            <person name="Li G."/>
            <person name="Mu C."/>
            <person name="Tian Q."/>
            <person name="Mei H."/>
            <person name="Zhang T."/>
            <person name="Gao T."/>
            <person name="Zhang H."/>
        </authorList>
    </citation>
    <scope>NUCLEOTIDE SEQUENCE</scope>
    <source>
        <strain evidence="3">K16</strain>
    </source>
</reference>
<feature type="compositionally biased region" description="Low complexity" evidence="1">
    <location>
        <begin position="320"/>
        <end position="329"/>
    </location>
</feature>
<name>A0AAE1T4L6_9LAMI</name>
<evidence type="ECO:0000256" key="1">
    <source>
        <dbReference type="SAM" id="MobiDB-lite"/>
    </source>
</evidence>
<reference evidence="3" key="1">
    <citation type="submission" date="2020-06" db="EMBL/GenBank/DDBJ databases">
        <authorList>
            <person name="Li T."/>
            <person name="Hu X."/>
            <person name="Zhang T."/>
            <person name="Song X."/>
            <person name="Zhang H."/>
            <person name="Dai N."/>
            <person name="Sheng W."/>
            <person name="Hou X."/>
            <person name="Wei L."/>
        </authorList>
    </citation>
    <scope>NUCLEOTIDE SEQUENCE</scope>
    <source>
        <strain evidence="3">K16</strain>
        <tissue evidence="3">Leaf</tissue>
    </source>
</reference>
<dbReference type="CDD" id="cd09487">
    <property type="entry name" value="SAM_superfamily"/>
    <property type="match status" value="1"/>
</dbReference>
<dbReference type="InterPro" id="IPR001660">
    <property type="entry name" value="SAM"/>
</dbReference>
<dbReference type="PANTHER" id="PTHR33915">
    <property type="entry name" value="OSJNBA0033G05.11 PROTEIN"/>
    <property type="match status" value="1"/>
</dbReference>
<evidence type="ECO:0000313" key="4">
    <source>
        <dbReference type="Proteomes" id="UP001289374"/>
    </source>
</evidence>
<protein>
    <recommendedName>
        <fullName evidence="2">SAM domain-containing protein</fullName>
    </recommendedName>
</protein>
<dbReference type="Gene3D" id="1.10.150.50">
    <property type="entry name" value="Transcription Factor, Ets-1"/>
    <property type="match status" value="1"/>
</dbReference>
<feature type="compositionally biased region" description="Low complexity" evidence="1">
    <location>
        <begin position="340"/>
        <end position="367"/>
    </location>
</feature>
<feature type="domain" description="SAM" evidence="2">
    <location>
        <begin position="6"/>
        <end position="58"/>
    </location>
</feature>
<organism evidence="3 4">
    <name type="scientific">Sesamum angolense</name>
    <dbReference type="NCBI Taxonomy" id="2727404"/>
    <lineage>
        <taxon>Eukaryota</taxon>
        <taxon>Viridiplantae</taxon>
        <taxon>Streptophyta</taxon>
        <taxon>Embryophyta</taxon>
        <taxon>Tracheophyta</taxon>
        <taxon>Spermatophyta</taxon>
        <taxon>Magnoliopsida</taxon>
        <taxon>eudicotyledons</taxon>
        <taxon>Gunneridae</taxon>
        <taxon>Pentapetalae</taxon>
        <taxon>asterids</taxon>
        <taxon>lamiids</taxon>
        <taxon>Lamiales</taxon>
        <taxon>Pedaliaceae</taxon>
        <taxon>Sesamum</taxon>
    </lineage>
</organism>
<evidence type="ECO:0000259" key="2">
    <source>
        <dbReference type="Pfam" id="PF07647"/>
    </source>
</evidence>
<feature type="region of interest" description="Disordered" evidence="1">
    <location>
        <begin position="260"/>
        <end position="377"/>
    </location>
</feature>
<dbReference type="PANTHER" id="PTHR33915:SF3">
    <property type="entry name" value="STERILE ALPHA MOTIF (SAM) DOMAIN PROTEIN"/>
    <property type="match status" value="1"/>
</dbReference>
<dbReference type="Pfam" id="PF07647">
    <property type="entry name" value="SAM_2"/>
    <property type="match status" value="1"/>
</dbReference>